<reference evidence="2" key="1">
    <citation type="submission" date="2020-11" db="EMBL/GenBank/DDBJ databases">
        <authorList>
            <person name="Tran Van P."/>
        </authorList>
    </citation>
    <scope>NUCLEOTIDE SEQUENCE</scope>
</reference>
<proteinExistence type="predicted"/>
<evidence type="ECO:0000313" key="3">
    <source>
        <dbReference type="Proteomes" id="UP000677054"/>
    </source>
</evidence>
<keyword evidence="3" id="KW-1185">Reference proteome</keyword>
<dbReference type="PANTHER" id="PTHR11012:SF58">
    <property type="entry name" value="CHK KINASE-LIKE DOMAIN-CONTAINING PROTEIN"/>
    <property type="match status" value="1"/>
</dbReference>
<evidence type="ECO:0000313" key="2">
    <source>
        <dbReference type="EMBL" id="CAD7243237.1"/>
    </source>
</evidence>
<organism evidence="2">
    <name type="scientific">Darwinula stevensoni</name>
    <dbReference type="NCBI Taxonomy" id="69355"/>
    <lineage>
        <taxon>Eukaryota</taxon>
        <taxon>Metazoa</taxon>
        <taxon>Ecdysozoa</taxon>
        <taxon>Arthropoda</taxon>
        <taxon>Crustacea</taxon>
        <taxon>Oligostraca</taxon>
        <taxon>Ostracoda</taxon>
        <taxon>Podocopa</taxon>
        <taxon>Podocopida</taxon>
        <taxon>Darwinulocopina</taxon>
        <taxon>Darwinuloidea</taxon>
        <taxon>Darwinulidae</taxon>
        <taxon>Darwinula</taxon>
    </lineage>
</organism>
<protein>
    <recommendedName>
        <fullName evidence="1">CHK kinase-like domain-containing protein</fullName>
    </recommendedName>
</protein>
<dbReference type="EMBL" id="CAJPEV010000392">
    <property type="protein sequence ID" value="CAG0884795.1"/>
    <property type="molecule type" value="Genomic_DNA"/>
</dbReference>
<dbReference type="Pfam" id="PF02958">
    <property type="entry name" value="EcKL"/>
    <property type="match status" value="1"/>
</dbReference>
<dbReference type="OrthoDB" id="7634340at2759"/>
<dbReference type="Proteomes" id="UP000677054">
    <property type="component" value="Unassembled WGS sequence"/>
</dbReference>
<sequence length="641" mass="72902">MGLGSLLVIELAGSSPMRARNDCSVLMYRSRSIFPTSACPSVAGHAGNPTRTLILFFSTFIALSCCSKAYIGVLMNAVGQWWWRHVQPLSSPDAVPRSWMLMKQAEFLQFSPWKQAELVFGQYRNWDPMRFLNAMVPSYKASNLPVTTDSLLSAFAPPEIGFAPKATKNKKKEPTKLFSKISLPIFFAPSQMYDRQLAARYIVQLGKASLDCSRSFTWAQQPALDPARHVPCVGEDNYDGERVKMHSRTSITSTCRGGITKPHLESQGQVAQSVPRNEMTSSAKLDGEATLALLKEVGLQVKTCRQVGEEINAGLGVLSLILPLEITLPDGTTKEWVAKIMPESEFYRSLCLYHHFHYREALVYKRLLPRIRDVLSRPEPWPFVEAHLSQHVRDGDFVVRDCLGLESLILLDDLRKHGFRNADIRRGMDERQLTECVRALAMFHAGSFIIKIKENTQPLTELWPFLARYCVDEDPHLQGFLDSGFQLLFDCLRSRGESQELLMKLETLKGEAATKIKDFLKPREPMAVATHFDCTAFNVLFTEEPFFRCKLIDFQNCSYGNGVHDLVFLLFTSTDTTTRKELSEKMKDFYFTEFHKHISDNGFSCEFYTLEKFEEDFRICQMSALLHYISAAAMFSSNFYN</sequence>
<dbReference type="InterPro" id="IPR011009">
    <property type="entry name" value="Kinase-like_dom_sf"/>
</dbReference>
<evidence type="ECO:0000259" key="1">
    <source>
        <dbReference type="SMART" id="SM00587"/>
    </source>
</evidence>
<feature type="domain" description="CHK kinase-like" evidence="1">
    <location>
        <begin position="409"/>
        <end position="600"/>
    </location>
</feature>
<dbReference type="PANTHER" id="PTHR11012">
    <property type="entry name" value="PROTEIN KINASE-LIKE DOMAIN-CONTAINING"/>
    <property type="match status" value="1"/>
</dbReference>
<dbReference type="AlphaFoldDB" id="A0A7R8X9R8"/>
<accession>A0A7R8X9R8</accession>
<dbReference type="SUPFAM" id="SSF56112">
    <property type="entry name" value="Protein kinase-like (PK-like)"/>
    <property type="match status" value="1"/>
</dbReference>
<dbReference type="InterPro" id="IPR004119">
    <property type="entry name" value="EcKL"/>
</dbReference>
<gene>
    <name evidence="2" type="ORF">DSTB1V02_LOCUS3167</name>
</gene>
<dbReference type="SMART" id="SM00587">
    <property type="entry name" value="CHK"/>
    <property type="match status" value="1"/>
</dbReference>
<dbReference type="EMBL" id="LR899909">
    <property type="protein sequence ID" value="CAD7243237.1"/>
    <property type="molecule type" value="Genomic_DNA"/>
</dbReference>
<name>A0A7R8X9R8_9CRUS</name>
<dbReference type="InterPro" id="IPR015897">
    <property type="entry name" value="CHK_kinase-like"/>
</dbReference>
<dbReference type="Gene3D" id="3.90.1200.10">
    <property type="match status" value="1"/>
</dbReference>